<feature type="transmembrane region" description="Helical" evidence="5">
    <location>
        <begin position="408"/>
        <end position="431"/>
    </location>
</feature>
<feature type="transmembrane region" description="Helical" evidence="5">
    <location>
        <begin position="109"/>
        <end position="128"/>
    </location>
</feature>
<feature type="transmembrane region" description="Helical" evidence="5">
    <location>
        <begin position="20"/>
        <end position="51"/>
    </location>
</feature>
<gene>
    <name evidence="7" type="ORF">GCM10007096_06980</name>
</gene>
<dbReference type="EMBL" id="BMFV01000003">
    <property type="protein sequence ID" value="GGH76484.1"/>
    <property type="molecule type" value="Genomic_DNA"/>
</dbReference>
<evidence type="ECO:0000256" key="3">
    <source>
        <dbReference type="ARBA" id="ARBA00022989"/>
    </source>
</evidence>
<feature type="transmembrane region" description="Helical" evidence="5">
    <location>
        <begin position="80"/>
        <end position="97"/>
    </location>
</feature>
<feature type="transmembrane region" description="Helical" evidence="5">
    <location>
        <begin position="216"/>
        <end position="233"/>
    </location>
</feature>
<keyword evidence="3 5" id="KW-1133">Transmembrane helix</keyword>
<proteinExistence type="predicted"/>
<feature type="transmembrane region" description="Helical" evidence="5">
    <location>
        <begin position="443"/>
        <end position="461"/>
    </location>
</feature>
<comment type="subcellular location">
    <subcellularLocation>
        <location evidence="1">Membrane</location>
        <topology evidence="1">Multi-pass membrane protein</topology>
    </subcellularLocation>
</comment>
<protein>
    <submittedName>
        <fullName evidence="7">Polysaccharide polymerase</fullName>
    </submittedName>
</protein>
<dbReference type="AlphaFoldDB" id="A0A8J2ZTN1"/>
<evidence type="ECO:0000256" key="4">
    <source>
        <dbReference type="ARBA" id="ARBA00023136"/>
    </source>
</evidence>
<reference evidence="7" key="2">
    <citation type="submission" date="2020-09" db="EMBL/GenBank/DDBJ databases">
        <authorList>
            <person name="Sun Q."/>
            <person name="Zhou Y."/>
        </authorList>
    </citation>
    <scope>NUCLEOTIDE SEQUENCE</scope>
    <source>
        <strain evidence="7">CGMCC 1.12777</strain>
    </source>
</reference>
<dbReference type="RefSeq" id="WP_188496005.1">
    <property type="nucleotide sequence ID" value="NZ_BMFV01000003.1"/>
</dbReference>
<dbReference type="PANTHER" id="PTHR37422:SF13">
    <property type="entry name" value="LIPOPOLYSACCHARIDE BIOSYNTHESIS PROTEIN PA4999-RELATED"/>
    <property type="match status" value="1"/>
</dbReference>
<feature type="transmembrane region" description="Helical" evidence="5">
    <location>
        <begin position="240"/>
        <end position="258"/>
    </location>
</feature>
<keyword evidence="4 5" id="KW-0472">Membrane</keyword>
<evidence type="ECO:0000256" key="1">
    <source>
        <dbReference type="ARBA" id="ARBA00004141"/>
    </source>
</evidence>
<name>A0A8J2ZTN1_9BACL</name>
<dbReference type="Pfam" id="PF04932">
    <property type="entry name" value="Wzy_C"/>
    <property type="match status" value="1"/>
</dbReference>
<keyword evidence="2 5" id="KW-0812">Transmembrane</keyword>
<feature type="transmembrane region" description="Helical" evidence="5">
    <location>
        <begin position="264"/>
        <end position="282"/>
    </location>
</feature>
<evidence type="ECO:0000313" key="8">
    <source>
        <dbReference type="Proteomes" id="UP000656813"/>
    </source>
</evidence>
<feature type="transmembrane region" description="Helical" evidence="5">
    <location>
        <begin position="289"/>
        <end position="310"/>
    </location>
</feature>
<dbReference type="Proteomes" id="UP000656813">
    <property type="component" value="Unassembled WGS sequence"/>
</dbReference>
<comment type="caution">
    <text evidence="7">The sequence shown here is derived from an EMBL/GenBank/DDBJ whole genome shotgun (WGS) entry which is preliminary data.</text>
</comment>
<dbReference type="GO" id="GO:0016020">
    <property type="term" value="C:membrane"/>
    <property type="evidence" value="ECO:0007669"/>
    <property type="project" value="UniProtKB-SubCell"/>
</dbReference>
<feature type="transmembrane region" description="Helical" evidence="5">
    <location>
        <begin position="134"/>
        <end position="152"/>
    </location>
</feature>
<accession>A0A8J2ZTN1</accession>
<evidence type="ECO:0000313" key="7">
    <source>
        <dbReference type="EMBL" id="GGH76484.1"/>
    </source>
</evidence>
<organism evidence="7 8">
    <name type="scientific">Pullulanibacillus pueri</name>
    <dbReference type="NCBI Taxonomy" id="1437324"/>
    <lineage>
        <taxon>Bacteria</taxon>
        <taxon>Bacillati</taxon>
        <taxon>Bacillota</taxon>
        <taxon>Bacilli</taxon>
        <taxon>Bacillales</taxon>
        <taxon>Sporolactobacillaceae</taxon>
        <taxon>Pullulanibacillus</taxon>
    </lineage>
</organism>
<sequence length="493" mass="56073">MLVRKVGVDMKQFGSEYGELLIALLLIILGGLTHNALICYGLTIIIAIYSFFRPKKGLMVLAIYVPIRPFLIEIEGTLKAVADGIILFALLRVLYDARHNLSSIFRLKWFEWAFWLYCIIGSLSGLLTGVPLTAVIFESRALLLFFLLFYIIRRLDITQEDIKRLIWIVFWVAILLSLHGWVEKLSIRSWLLPLDWVMRPLSPTNRIRIYGLIDNPNTLALFLVLSYFFSFYLRGFYKGALKVTLHIGSVILLGTMILTFSRGVFIGLVFCSLLYLVLSRHWRHIAQTALYLALGILIVALPIILLSGVLDDTYLGETQHRIMEKYDQEGTTATKRLSGTFGKDNIEQDSRTGRIFYVKKGLEIFRDHPILGTGFDTFGDSATLSYPSPIYTDYGIAKDTHIYSDNQYIQVMAQTGVVGVLIIAVFLLGMLKAIWDRRKTSNLALPLGVFLIGLYVTGCYYNVWENNVVGLFYFPFLAVVLPLKDQADERSHE</sequence>
<dbReference type="PANTHER" id="PTHR37422">
    <property type="entry name" value="TEICHURONIC ACID BIOSYNTHESIS PROTEIN TUAE"/>
    <property type="match status" value="1"/>
</dbReference>
<feature type="transmembrane region" description="Helical" evidence="5">
    <location>
        <begin position="164"/>
        <end position="182"/>
    </location>
</feature>
<evidence type="ECO:0000256" key="5">
    <source>
        <dbReference type="SAM" id="Phobius"/>
    </source>
</evidence>
<dbReference type="InterPro" id="IPR051533">
    <property type="entry name" value="WaaL-like"/>
</dbReference>
<feature type="domain" description="O-antigen ligase-related" evidence="6">
    <location>
        <begin position="248"/>
        <end position="423"/>
    </location>
</feature>
<reference evidence="7" key="1">
    <citation type="journal article" date="2014" name="Int. J. Syst. Evol. Microbiol.">
        <title>Complete genome sequence of Corynebacterium casei LMG S-19264T (=DSM 44701T), isolated from a smear-ripened cheese.</title>
        <authorList>
            <consortium name="US DOE Joint Genome Institute (JGI-PGF)"/>
            <person name="Walter F."/>
            <person name="Albersmeier A."/>
            <person name="Kalinowski J."/>
            <person name="Ruckert C."/>
        </authorList>
    </citation>
    <scope>NUCLEOTIDE SEQUENCE</scope>
    <source>
        <strain evidence="7">CGMCC 1.12777</strain>
    </source>
</reference>
<dbReference type="InterPro" id="IPR007016">
    <property type="entry name" value="O-antigen_ligase-rel_domated"/>
</dbReference>
<evidence type="ECO:0000256" key="2">
    <source>
        <dbReference type="ARBA" id="ARBA00022692"/>
    </source>
</evidence>
<evidence type="ECO:0000259" key="6">
    <source>
        <dbReference type="Pfam" id="PF04932"/>
    </source>
</evidence>
<keyword evidence="8" id="KW-1185">Reference proteome</keyword>